<dbReference type="AlphaFoldDB" id="A0A6P2QLV7"/>
<protein>
    <recommendedName>
        <fullName evidence="3">DUF2917 domain-containing protein</fullName>
    </recommendedName>
</protein>
<accession>A0A6P2QLV7</accession>
<dbReference type="Pfam" id="PF11142">
    <property type="entry name" value="DUF2917"/>
    <property type="match status" value="1"/>
</dbReference>
<dbReference type="InterPro" id="IPR021317">
    <property type="entry name" value="DUF2917"/>
</dbReference>
<sequence>MDQASRLVVCPDRCRTDAIALPRVVMQFTVAPRKTLTWCAQNDAEIRVHDATLWVTRLGSVDDYWIRTGDVLRVRRGDRIWMSTDDDRPAEASITTAYAMTRGACARANTQLAARAMSKLKPTSSMTKALLHTRYGDAAASRNQVRTSMHRARLSRKLSLTTQFHADKLVRMPTYTLIAAVIHRSMNIRKNGSREARVR</sequence>
<evidence type="ECO:0000313" key="2">
    <source>
        <dbReference type="Proteomes" id="UP000494170"/>
    </source>
</evidence>
<dbReference type="EMBL" id="CABVPY010000051">
    <property type="protein sequence ID" value="VWC20972.1"/>
    <property type="molecule type" value="Genomic_DNA"/>
</dbReference>
<dbReference type="Proteomes" id="UP000494170">
    <property type="component" value="Unassembled WGS sequence"/>
</dbReference>
<proteinExistence type="predicted"/>
<evidence type="ECO:0000313" key="1">
    <source>
        <dbReference type="EMBL" id="VWC20972.1"/>
    </source>
</evidence>
<name>A0A6P2QLV7_BURL3</name>
<organism evidence="1 2">
    <name type="scientific">Burkholderia lata (strain ATCC 17760 / DSM 23089 / LMG 22485 / NCIMB 9086 / R18194 / 383)</name>
    <dbReference type="NCBI Taxonomy" id="482957"/>
    <lineage>
        <taxon>Bacteria</taxon>
        <taxon>Pseudomonadati</taxon>
        <taxon>Pseudomonadota</taxon>
        <taxon>Betaproteobacteria</taxon>
        <taxon>Burkholderiales</taxon>
        <taxon>Burkholderiaceae</taxon>
        <taxon>Burkholderia</taxon>
        <taxon>Burkholderia cepacia complex</taxon>
    </lineage>
</organism>
<gene>
    <name evidence="1" type="ORF">BLA6863_05866</name>
</gene>
<reference evidence="1 2" key="1">
    <citation type="submission" date="2019-09" db="EMBL/GenBank/DDBJ databases">
        <authorList>
            <person name="Depoorter E."/>
        </authorList>
    </citation>
    <scope>NUCLEOTIDE SEQUENCE [LARGE SCALE GENOMIC DNA]</scope>
    <source>
        <strain evidence="1">LMG 6863</strain>
    </source>
</reference>
<evidence type="ECO:0008006" key="3">
    <source>
        <dbReference type="Google" id="ProtNLM"/>
    </source>
</evidence>